<evidence type="ECO:0000259" key="1">
    <source>
        <dbReference type="Pfam" id="PF00078"/>
    </source>
</evidence>
<dbReference type="AlphaFoldDB" id="A0A016SCX0"/>
<evidence type="ECO:0000313" key="2">
    <source>
        <dbReference type="EMBL" id="EYB88480.1"/>
    </source>
</evidence>
<organism evidence="2 3">
    <name type="scientific">Ancylostoma ceylanicum</name>
    <dbReference type="NCBI Taxonomy" id="53326"/>
    <lineage>
        <taxon>Eukaryota</taxon>
        <taxon>Metazoa</taxon>
        <taxon>Ecdysozoa</taxon>
        <taxon>Nematoda</taxon>
        <taxon>Chromadorea</taxon>
        <taxon>Rhabditida</taxon>
        <taxon>Rhabditina</taxon>
        <taxon>Rhabditomorpha</taxon>
        <taxon>Strongyloidea</taxon>
        <taxon>Ancylostomatidae</taxon>
        <taxon>Ancylostomatinae</taxon>
        <taxon>Ancylostoma</taxon>
    </lineage>
</organism>
<dbReference type="EMBL" id="JARK01001582">
    <property type="protein sequence ID" value="EYB88480.1"/>
    <property type="molecule type" value="Genomic_DNA"/>
</dbReference>
<gene>
    <name evidence="2" type="primary">Acey_s0246.g34</name>
    <name evidence="2" type="ORF">Y032_0246g34</name>
</gene>
<dbReference type="InterPro" id="IPR043502">
    <property type="entry name" value="DNA/RNA_pol_sf"/>
</dbReference>
<comment type="caution">
    <text evidence="2">The sequence shown here is derived from an EMBL/GenBank/DDBJ whole genome shotgun (WGS) entry which is preliminary data.</text>
</comment>
<dbReference type="OrthoDB" id="425681at2759"/>
<accession>A0A016SCX0</accession>
<feature type="domain" description="Reverse transcriptase" evidence="1">
    <location>
        <begin position="20"/>
        <end position="126"/>
    </location>
</feature>
<dbReference type="SUPFAM" id="SSF56672">
    <property type="entry name" value="DNA/RNA polymerases"/>
    <property type="match status" value="1"/>
</dbReference>
<reference evidence="3" key="1">
    <citation type="journal article" date="2015" name="Nat. Genet.">
        <title>The genome and transcriptome of the zoonotic hookworm Ancylostoma ceylanicum identify infection-specific gene families.</title>
        <authorList>
            <person name="Schwarz E.M."/>
            <person name="Hu Y."/>
            <person name="Antoshechkin I."/>
            <person name="Miller M.M."/>
            <person name="Sternberg P.W."/>
            <person name="Aroian R.V."/>
        </authorList>
    </citation>
    <scope>NUCLEOTIDE SEQUENCE</scope>
    <source>
        <strain evidence="3">HY135</strain>
    </source>
</reference>
<dbReference type="InterPro" id="IPR000477">
    <property type="entry name" value="RT_dom"/>
</dbReference>
<protein>
    <recommendedName>
        <fullName evidence="1">Reverse transcriptase domain-containing protein</fullName>
    </recommendedName>
</protein>
<name>A0A016SCX0_9BILA</name>
<dbReference type="Pfam" id="PF00078">
    <property type="entry name" value="RVT_1"/>
    <property type="match status" value="1"/>
</dbReference>
<evidence type="ECO:0000313" key="3">
    <source>
        <dbReference type="Proteomes" id="UP000024635"/>
    </source>
</evidence>
<dbReference type="PANTHER" id="PTHR19446">
    <property type="entry name" value="REVERSE TRANSCRIPTASES"/>
    <property type="match status" value="1"/>
</dbReference>
<proteinExistence type="predicted"/>
<sequence>MDFQQIPSAWKQAIIVPVHKKGDKHDCKKYRGISLLSIVGRVFTRIIQLRIQERREEAAREEQAGFRPGGGCSDQIFTLQQIMEEHIRCGRRVAIAFIDFVAALDSVNQFALRTTLAVEETPTKIIQLL</sequence>
<keyword evidence="3" id="KW-1185">Reference proteome</keyword>
<dbReference type="Proteomes" id="UP000024635">
    <property type="component" value="Unassembled WGS sequence"/>
</dbReference>